<proteinExistence type="inferred from homology"/>
<feature type="transmembrane region" description="Helical" evidence="7">
    <location>
        <begin position="325"/>
        <end position="355"/>
    </location>
</feature>
<dbReference type="InterPro" id="IPR010656">
    <property type="entry name" value="DctM"/>
</dbReference>
<comment type="similarity">
    <text evidence="7">Belongs to the TRAP transporter large permease family.</text>
</comment>
<dbReference type="PIRSF" id="PIRSF006066">
    <property type="entry name" value="HI0050"/>
    <property type="match status" value="1"/>
</dbReference>
<evidence type="ECO:0000256" key="2">
    <source>
        <dbReference type="ARBA" id="ARBA00022475"/>
    </source>
</evidence>
<feature type="transmembrane region" description="Helical" evidence="7">
    <location>
        <begin position="141"/>
        <end position="164"/>
    </location>
</feature>
<evidence type="ECO:0000259" key="8">
    <source>
        <dbReference type="Pfam" id="PF06808"/>
    </source>
</evidence>
<dbReference type="PANTHER" id="PTHR33362:SF5">
    <property type="entry name" value="C4-DICARBOXYLATE TRAP TRANSPORTER LARGE PERMEASE PROTEIN DCTM"/>
    <property type="match status" value="1"/>
</dbReference>
<evidence type="ECO:0000256" key="7">
    <source>
        <dbReference type="RuleBase" id="RU369079"/>
    </source>
</evidence>
<sequence length="438" mass="45861">MSAPLIGALGLLGVLVLIAIRIPIGVALGVAAVIGLTILRNERVAMNVMEQTPFEVAASWSLSAIPMFILMGAIAHNSGISVALFRAARLWASRLPGGLAVATNLASAGFAAASGSSVATAATMGRLGIPEMLRAGYDKGLAAGVVASAGTLGALIPPSIMFVIYGVFAEVSITKLLVAGVLPGILTAAVYTAMIIIRAKLNPKIAPPVTIDPEEGTLWQARWKSLLPVWPVLVLIFGIIGGLYGGIFTPTEAGAGGALLACAIALFQRRLTGQVLWNSVMEAVTTTASLLFVAYGAVMFTKFLALSGLPVFLGNTIESWQLSPYMLILAASVIYLILGMFLDPMGVLLLSLPVMQPMFNAVGADPIWVGVIVVKFIEIGLLTPPVGFNVYVVKSVVGDEIALGRIFRGVGWFLLCEAIIMFLLVVFPQISLFLPNGM</sequence>
<evidence type="ECO:0000313" key="11">
    <source>
        <dbReference type="Proteomes" id="UP000231655"/>
    </source>
</evidence>
<name>A0A285IKR1_9RHOB</name>
<evidence type="ECO:0000313" key="12">
    <source>
        <dbReference type="Proteomes" id="UP000231702"/>
    </source>
</evidence>
<organism evidence="10 11">
    <name type="scientific">Pseudooceanicola antarcticus</name>
    <dbReference type="NCBI Taxonomy" id="1247613"/>
    <lineage>
        <taxon>Bacteria</taxon>
        <taxon>Pseudomonadati</taxon>
        <taxon>Pseudomonadota</taxon>
        <taxon>Alphaproteobacteria</taxon>
        <taxon>Rhodobacterales</taxon>
        <taxon>Paracoccaceae</taxon>
        <taxon>Pseudooceanicola</taxon>
    </lineage>
</organism>
<comment type="function">
    <text evidence="7">Part of the tripartite ATP-independent periplasmic (TRAP) transport system.</text>
</comment>
<feature type="transmembrane region" description="Helical" evidence="7">
    <location>
        <begin position="227"/>
        <end position="247"/>
    </location>
</feature>
<gene>
    <name evidence="9" type="ORF">CVM39_09335</name>
    <name evidence="10" type="ORF">SAMN06297129_1503</name>
</gene>
<dbReference type="PANTHER" id="PTHR33362">
    <property type="entry name" value="SIALIC ACID TRAP TRANSPORTER PERMEASE PROTEIN SIAT-RELATED"/>
    <property type="match status" value="1"/>
</dbReference>
<accession>A0A285IKR1</accession>
<feature type="transmembrane region" description="Helical" evidence="7">
    <location>
        <begin position="60"/>
        <end position="85"/>
    </location>
</feature>
<evidence type="ECO:0000313" key="10">
    <source>
        <dbReference type="EMBL" id="SNY48600.1"/>
    </source>
</evidence>
<evidence type="ECO:0000256" key="5">
    <source>
        <dbReference type="ARBA" id="ARBA00022989"/>
    </source>
</evidence>
<evidence type="ECO:0000256" key="3">
    <source>
        <dbReference type="ARBA" id="ARBA00022519"/>
    </source>
</evidence>
<evidence type="ECO:0000256" key="4">
    <source>
        <dbReference type="ARBA" id="ARBA00022692"/>
    </source>
</evidence>
<dbReference type="NCBIfam" id="TIGR00786">
    <property type="entry name" value="dctM"/>
    <property type="match status" value="1"/>
</dbReference>
<dbReference type="Proteomes" id="UP000231655">
    <property type="component" value="Unassembled WGS sequence"/>
</dbReference>
<dbReference type="Proteomes" id="UP000231702">
    <property type="component" value="Unassembled WGS sequence"/>
</dbReference>
<dbReference type="RefSeq" id="WP_097145236.1">
    <property type="nucleotide sequence ID" value="NZ_OBEA01000002.1"/>
</dbReference>
<comment type="subunit">
    <text evidence="7">The complex comprises the extracytoplasmic solute receptor protein and the two transmembrane proteins.</text>
</comment>
<comment type="subcellular location">
    <subcellularLocation>
        <location evidence="1 7">Cell inner membrane</location>
        <topology evidence="1 7">Multi-pass membrane protein</topology>
    </subcellularLocation>
</comment>
<evidence type="ECO:0000256" key="6">
    <source>
        <dbReference type="ARBA" id="ARBA00023136"/>
    </source>
</evidence>
<dbReference type="GO" id="GO:0005886">
    <property type="term" value="C:plasma membrane"/>
    <property type="evidence" value="ECO:0007669"/>
    <property type="project" value="UniProtKB-SubCell"/>
</dbReference>
<protein>
    <recommendedName>
        <fullName evidence="7">TRAP transporter large permease protein</fullName>
    </recommendedName>
</protein>
<keyword evidence="4 7" id="KW-0812">Transmembrane</keyword>
<keyword evidence="12" id="KW-1185">Reference proteome</keyword>
<evidence type="ECO:0000313" key="9">
    <source>
        <dbReference type="EMBL" id="PJE28671.1"/>
    </source>
</evidence>
<evidence type="ECO:0000256" key="1">
    <source>
        <dbReference type="ARBA" id="ARBA00004429"/>
    </source>
</evidence>
<dbReference type="AlphaFoldDB" id="A0A285IKR1"/>
<keyword evidence="2" id="KW-1003">Cell membrane</keyword>
<feature type="transmembrane region" description="Helical" evidence="7">
    <location>
        <begin position="105"/>
        <end position="129"/>
    </location>
</feature>
<comment type="caution">
    <text evidence="7">Lacks conserved residue(s) required for the propagation of feature annotation.</text>
</comment>
<dbReference type="Pfam" id="PF06808">
    <property type="entry name" value="DctM"/>
    <property type="match status" value="1"/>
</dbReference>
<reference evidence="9 12" key="2">
    <citation type="journal article" date="2018" name="Int. J. Syst. Evol. Microbiol.">
        <title>Pseudooceanicola lipolyticus sp. nov., a marine alphaproteobacterium, reclassification of Oceanicola flagellatus as Pseudooceanicola flagellatus comb. nov. and emended description of the genus Pseudooceanicola.</title>
        <authorList>
            <person name="Huang M.-M."/>
            <person name="Guo L.-L."/>
            <person name="Wu Y.-H."/>
            <person name="Lai Q.-L."/>
            <person name="Shao Z.-Z."/>
            <person name="Wang C.-S."/>
            <person name="Wu M."/>
            <person name="Xu X.-W."/>
        </authorList>
    </citation>
    <scope>NUCLEOTIDE SEQUENCE [LARGE SCALE GENOMIC DNA]</scope>
    <source>
        <strain evidence="9 12">Ar-45</strain>
    </source>
</reference>
<feature type="domain" description="TRAP C4-dicarboxylate transport system permease DctM subunit" evidence="8">
    <location>
        <begin position="12"/>
        <end position="430"/>
    </location>
</feature>
<dbReference type="OrthoDB" id="9790209at2"/>
<dbReference type="InterPro" id="IPR004681">
    <property type="entry name" value="TRAP_DctM"/>
</dbReference>
<dbReference type="EMBL" id="OBEA01000002">
    <property type="protein sequence ID" value="SNY48600.1"/>
    <property type="molecule type" value="Genomic_DNA"/>
</dbReference>
<keyword evidence="7" id="KW-0813">Transport</keyword>
<feature type="transmembrane region" description="Helical" evidence="7">
    <location>
        <begin position="367"/>
        <end position="392"/>
    </location>
</feature>
<feature type="transmembrane region" description="Helical" evidence="7">
    <location>
        <begin position="6"/>
        <end position="39"/>
    </location>
</feature>
<feature type="transmembrane region" description="Helical" evidence="7">
    <location>
        <begin position="412"/>
        <end position="434"/>
    </location>
</feature>
<reference evidence="10 11" key="1">
    <citation type="submission" date="2017-09" db="EMBL/GenBank/DDBJ databases">
        <authorList>
            <person name="Ehlers B."/>
            <person name="Leendertz F.H."/>
        </authorList>
    </citation>
    <scope>NUCLEOTIDE SEQUENCE [LARGE SCALE GENOMIC DNA]</scope>
    <source>
        <strain evidence="10 11">CGMCC 1.12662</strain>
    </source>
</reference>
<dbReference type="GO" id="GO:0022857">
    <property type="term" value="F:transmembrane transporter activity"/>
    <property type="evidence" value="ECO:0007669"/>
    <property type="project" value="UniProtKB-UniRule"/>
</dbReference>
<feature type="transmembrane region" description="Helical" evidence="7">
    <location>
        <begin position="283"/>
        <end position="305"/>
    </location>
</feature>
<keyword evidence="3 7" id="KW-0997">Cell inner membrane</keyword>
<keyword evidence="6 7" id="KW-0472">Membrane</keyword>
<feature type="transmembrane region" description="Helical" evidence="7">
    <location>
        <begin position="176"/>
        <end position="197"/>
    </location>
</feature>
<dbReference type="EMBL" id="PGTD01000016">
    <property type="protein sequence ID" value="PJE28671.1"/>
    <property type="molecule type" value="Genomic_DNA"/>
</dbReference>
<keyword evidence="5 7" id="KW-1133">Transmembrane helix</keyword>